<evidence type="ECO:0000313" key="1">
    <source>
        <dbReference type="EMBL" id="MEO9384294.1"/>
    </source>
</evidence>
<keyword evidence="2" id="KW-1185">Reference proteome</keyword>
<dbReference type="RefSeq" id="WP_347949826.1">
    <property type="nucleotide sequence ID" value="NZ_JBDXMI010000001.1"/>
</dbReference>
<name>A0ABV0IUB0_9NEIS</name>
<proteinExistence type="predicted"/>
<gene>
    <name evidence="1" type="ORF">ABI908_09270</name>
</gene>
<dbReference type="Proteomes" id="UP001462502">
    <property type="component" value="Unassembled WGS sequence"/>
</dbReference>
<organism evidence="1 2">
    <name type="scientific">Chromobacterium phragmitis</name>
    <dbReference type="NCBI Taxonomy" id="2202141"/>
    <lineage>
        <taxon>Bacteria</taxon>
        <taxon>Pseudomonadati</taxon>
        <taxon>Pseudomonadota</taxon>
        <taxon>Betaproteobacteria</taxon>
        <taxon>Neisseriales</taxon>
        <taxon>Chromobacteriaceae</taxon>
        <taxon>Chromobacterium</taxon>
    </lineage>
</organism>
<sequence>SGDGGEQDSARAYSVLSKGVEVFHANAKLAPEGVFRYRLYLGDRSRAVEPTLRLSGGRNVADVKLGRGLTFSLPEVADKSDSSLKLIATPAGDGFNWRAEVKSPGGALGARRLGDLRLECLVDAQSNLNNLQDGKVECVPAAAKEASCLDDMRNCAKYAPAAVGTALWDMLKGASQLKVDRDPYEARQYSYLFISDRPLFSISLQQGGRALVLPTEWLYGLPQQRSPFFHWPYPKQYLYSLPLSDASWSNDALVVFEYMDPV</sequence>
<accession>A0ABV0IUB0</accession>
<evidence type="ECO:0000313" key="2">
    <source>
        <dbReference type="Proteomes" id="UP001462502"/>
    </source>
</evidence>
<reference evidence="1 2" key="1">
    <citation type="submission" date="2024-05" db="EMBL/GenBank/DDBJ databases">
        <authorList>
            <person name="De Oliveira J.P."/>
            <person name="Noriler S.A."/>
            <person name="De Oliveira A.G."/>
            <person name="Sipoli D.S."/>
        </authorList>
    </citation>
    <scope>NUCLEOTIDE SEQUENCE [LARGE SCALE GENOMIC DNA]</scope>
    <source>
        <strain evidence="1 2">LABIM192</strain>
    </source>
</reference>
<protein>
    <submittedName>
        <fullName evidence="1">Uncharacterized protein</fullName>
    </submittedName>
</protein>
<comment type="caution">
    <text evidence="1">The sequence shown here is derived from an EMBL/GenBank/DDBJ whole genome shotgun (WGS) entry which is preliminary data.</text>
</comment>
<feature type="non-terminal residue" evidence="1">
    <location>
        <position position="1"/>
    </location>
</feature>
<dbReference type="EMBL" id="JBDXMI010000001">
    <property type="protein sequence ID" value="MEO9384294.1"/>
    <property type="molecule type" value="Genomic_DNA"/>
</dbReference>